<dbReference type="Proteomes" id="UP000813462">
    <property type="component" value="Unassembled WGS sequence"/>
</dbReference>
<organism evidence="2 3">
    <name type="scientific">Ziziphus jujuba var. spinosa</name>
    <dbReference type="NCBI Taxonomy" id="714518"/>
    <lineage>
        <taxon>Eukaryota</taxon>
        <taxon>Viridiplantae</taxon>
        <taxon>Streptophyta</taxon>
        <taxon>Embryophyta</taxon>
        <taxon>Tracheophyta</taxon>
        <taxon>Spermatophyta</taxon>
        <taxon>Magnoliopsida</taxon>
        <taxon>eudicotyledons</taxon>
        <taxon>Gunneridae</taxon>
        <taxon>Pentapetalae</taxon>
        <taxon>rosids</taxon>
        <taxon>fabids</taxon>
        <taxon>Rosales</taxon>
        <taxon>Rhamnaceae</taxon>
        <taxon>Paliureae</taxon>
        <taxon>Ziziphus</taxon>
    </lineage>
</organism>
<feature type="compositionally biased region" description="Polar residues" evidence="1">
    <location>
        <begin position="327"/>
        <end position="339"/>
    </location>
</feature>
<dbReference type="PANTHER" id="PTHR33167:SF33">
    <property type="entry name" value="MYB-CC TYPE TRANSCRIPTION FACTOR LHEQLE-CONTAINING DOMAIN-CONTAINING PROTEIN"/>
    <property type="match status" value="1"/>
</dbReference>
<dbReference type="EMBL" id="JAEACU010000001">
    <property type="protein sequence ID" value="KAH7544684.1"/>
    <property type="molecule type" value="Genomic_DNA"/>
</dbReference>
<dbReference type="PANTHER" id="PTHR33167">
    <property type="entry name" value="TRANSCRIPTION FACTOR, PUTATIVE (DUF863)-RELATED"/>
    <property type="match status" value="1"/>
</dbReference>
<evidence type="ECO:0000313" key="2">
    <source>
        <dbReference type="EMBL" id="KAH7544684.1"/>
    </source>
</evidence>
<feature type="region of interest" description="Disordered" evidence="1">
    <location>
        <begin position="297"/>
        <end position="343"/>
    </location>
</feature>
<reference evidence="2" key="1">
    <citation type="journal article" date="2021" name="Front. Plant Sci.">
        <title>Chromosome-Scale Genome Assembly for Chinese Sour Jujube and Insights Into Its Genome Evolution and Domestication Signature.</title>
        <authorList>
            <person name="Shen L.-Y."/>
            <person name="Luo H."/>
            <person name="Wang X.-L."/>
            <person name="Wang X.-M."/>
            <person name="Qiu X.-J."/>
            <person name="Liu H."/>
            <person name="Zhou S.-S."/>
            <person name="Jia K.-H."/>
            <person name="Nie S."/>
            <person name="Bao Y.-T."/>
            <person name="Zhang R.-G."/>
            <person name="Yun Q.-Z."/>
            <person name="Chai Y.-H."/>
            <person name="Lu J.-Y."/>
            <person name="Li Y."/>
            <person name="Zhao S.-W."/>
            <person name="Mao J.-F."/>
            <person name="Jia S.-G."/>
            <person name="Mao Y.-M."/>
        </authorList>
    </citation>
    <scope>NUCLEOTIDE SEQUENCE</scope>
    <source>
        <strain evidence="2">AT0</strain>
        <tissue evidence="2">Leaf</tissue>
    </source>
</reference>
<gene>
    <name evidence="2" type="ORF">FEM48_Zijuj01G0011900</name>
</gene>
<sequence length="356" mass="40065">MKTTVMANDGVSISMGTKIEYAVNLLGTSPNSNSFTVHGVDDWNYFLNTGLKVKSRRSKLENKIHNFMDRMLGKHNVDSIRRTMQMHEDIFNYQTFEDGRSSLTKLLRKPIQKKKLQVKELHRLYSAQKKLMSEVKKEITKQSRSWDPRINSTTTTTTITNSDHMNHSQFINWHNPNPTTPQFITTSSSANNFHIHTLREDFNSRERSGSCSGDTVRMSRGFDLERPAAEGDMSTGISAVNEDHQAAATAGGLSSHNLVLKRNKMMTVMMSTTTTTERSDDEESEVELTLSIGSCLSKKKSKSGKPNQLDSSASFKADHRAEGDCSDPTTPMSSSSATFDQERKQPHWLFDGLKLK</sequence>
<evidence type="ECO:0000256" key="1">
    <source>
        <dbReference type="SAM" id="MobiDB-lite"/>
    </source>
</evidence>
<protein>
    <submittedName>
        <fullName evidence="2">Uncharacterized protein</fullName>
    </submittedName>
</protein>
<accession>A0A978VYA0</accession>
<dbReference type="AlphaFoldDB" id="A0A978VYA0"/>
<name>A0A978VYA0_ZIZJJ</name>
<comment type="caution">
    <text evidence="2">The sequence shown here is derived from an EMBL/GenBank/DDBJ whole genome shotgun (WGS) entry which is preliminary data.</text>
</comment>
<evidence type="ECO:0000313" key="3">
    <source>
        <dbReference type="Proteomes" id="UP000813462"/>
    </source>
</evidence>
<proteinExistence type="predicted"/>